<reference evidence="10" key="1">
    <citation type="submission" date="2021-07" db="EMBL/GenBank/DDBJ databases">
        <title>Draft genome of Mortierella alpina, strain LL118, isolated from an aspen leaf litter sample.</title>
        <authorList>
            <person name="Yang S."/>
            <person name="Vinatzer B.A."/>
        </authorList>
    </citation>
    <scope>NUCLEOTIDE SEQUENCE</scope>
    <source>
        <strain evidence="10">LL118</strain>
    </source>
</reference>
<comment type="caution">
    <text evidence="10">The sequence shown here is derived from an EMBL/GenBank/DDBJ whole genome shotgun (WGS) entry which is preliminary data.</text>
</comment>
<evidence type="ECO:0000313" key="10">
    <source>
        <dbReference type="EMBL" id="KAG9327158.1"/>
    </source>
</evidence>
<accession>A0A9P8D298</accession>
<keyword evidence="6" id="KW-0406">Ion transport</keyword>
<dbReference type="InterPro" id="IPR001185">
    <property type="entry name" value="MS_channel"/>
</dbReference>
<evidence type="ECO:0000256" key="2">
    <source>
        <dbReference type="ARBA" id="ARBA00022448"/>
    </source>
</evidence>
<dbReference type="AlphaFoldDB" id="A0A9P8D298"/>
<dbReference type="InterPro" id="IPR037673">
    <property type="entry name" value="MSC/AndL"/>
</dbReference>
<keyword evidence="2" id="KW-0813">Transport</keyword>
<keyword evidence="7 9" id="KW-0472">Membrane</keyword>
<dbReference type="PANTHER" id="PTHR30266">
    <property type="entry name" value="MECHANOSENSITIVE CHANNEL MSCL"/>
    <property type="match status" value="1"/>
</dbReference>
<evidence type="ECO:0000256" key="5">
    <source>
        <dbReference type="ARBA" id="ARBA00022989"/>
    </source>
</evidence>
<keyword evidence="3" id="KW-1003">Cell membrane</keyword>
<comment type="subcellular location">
    <subcellularLocation>
        <location evidence="1">Membrane</location>
        <topology evidence="1">Multi-pass membrane protein</topology>
    </subcellularLocation>
</comment>
<evidence type="ECO:0000256" key="7">
    <source>
        <dbReference type="ARBA" id="ARBA00023136"/>
    </source>
</evidence>
<evidence type="ECO:0000256" key="4">
    <source>
        <dbReference type="ARBA" id="ARBA00022692"/>
    </source>
</evidence>
<proteinExistence type="predicted"/>
<organism evidence="10 11">
    <name type="scientific">Mortierella alpina</name>
    <name type="common">Oleaginous fungus</name>
    <name type="synonym">Mortierella renispora</name>
    <dbReference type="NCBI Taxonomy" id="64518"/>
    <lineage>
        <taxon>Eukaryota</taxon>
        <taxon>Fungi</taxon>
        <taxon>Fungi incertae sedis</taxon>
        <taxon>Mucoromycota</taxon>
        <taxon>Mortierellomycotina</taxon>
        <taxon>Mortierellomycetes</taxon>
        <taxon>Mortierellales</taxon>
        <taxon>Mortierellaceae</taxon>
        <taxon>Mortierella</taxon>
    </lineage>
</organism>
<keyword evidence="4 9" id="KW-0812">Transmembrane</keyword>
<dbReference type="SUPFAM" id="SSF81330">
    <property type="entry name" value="Gated mechanosensitive channel"/>
    <property type="match status" value="1"/>
</dbReference>
<evidence type="ECO:0008006" key="12">
    <source>
        <dbReference type="Google" id="ProtNLM"/>
    </source>
</evidence>
<feature type="transmembrane region" description="Helical" evidence="9">
    <location>
        <begin position="140"/>
        <end position="161"/>
    </location>
</feature>
<dbReference type="InterPro" id="IPR036019">
    <property type="entry name" value="MscL_channel"/>
</dbReference>
<dbReference type="Gene3D" id="1.10.1200.120">
    <property type="entry name" value="Large-conductance mechanosensitive channel, MscL, domain 1"/>
    <property type="match status" value="1"/>
</dbReference>
<keyword evidence="8" id="KW-0407">Ion channel</keyword>
<evidence type="ECO:0000313" key="11">
    <source>
        <dbReference type="Proteomes" id="UP000717515"/>
    </source>
</evidence>
<dbReference type="GO" id="GO:0008381">
    <property type="term" value="F:mechanosensitive monoatomic ion channel activity"/>
    <property type="evidence" value="ECO:0007669"/>
    <property type="project" value="InterPro"/>
</dbReference>
<evidence type="ECO:0000256" key="3">
    <source>
        <dbReference type="ARBA" id="ARBA00022475"/>
    </source>
</evidence>
<dbReference type="Proteomes" id="UP000717515">
    <property type="component" value="Unassembled WGS sequence"/>
</dbReference>
<evidence type="ECO:0000256" key="6">
    <source>
        <dbReference type="ARBA" id="ARBA00023065"/>
    </source>
</evidence>
<dbReference type="GO" id="GO:0016020">
    <property type="term" value="C:membrane"/>
    <property type="evidence" value="ECO:0007669"/>
    <property type="project" value="UniProtKB-SubCell"/>
</dbReference>
<keyword evidence="5 9" id="KW-1133">Transmembrane helix</keyword>
<dbReference type="NCBIfam" id="TIGR00220">
    <property type="entry name" value="mscL"/>
    <property type="match status" value="1"/>
</dbReference>
<sequence length="220" mass="24321">MSSPPPPRQSSISSNDGGTRRERIIYQIQNAEDAALMSLLHGREVVTRKATSLWTHFKDFIDNGNVLGLAVGLVLGASFTSLVKSLVDDIISPPLGIALGQASLDNLFVVIKDGKNATEHYMTLEQAHDDGAVCIAYGRFIQMTFNFVFVAVVLFLMIRVFQAFQQEEIIKSKVKCRYCRQKVNKNASRCNFCTSWLDTNEPNHVASPAPLTGTDGYMSD</sequence>
<protein>
    <recommendedName>
        <fullName evidence="12">Large-conductance mechanosensitive channel</fullName>
    </recommendedName>
</protein>
<evidence type="ECO:0000256" key="1">
    <source>
        <dbReference type="ARBA" id="ARBA00004141"/>
    </source>
</evidence>
<gene>
    <name evidence="10" type="ORF">KVV02_000874</name>
</gene>
<evidence type="ECO:0000256" key="9">
    <source>
        <dbReference type="SAM" id="Phobius"/>
    </source>
</evidence>
<name>A0A9P8D298_MORAP</name>
<dbReference type="Pfam" id="PF01741">
    <property type="entry name" value="MscL"/>
    <property type="match status" value="1"/>
</dbReference>
<evidence type="ECO:0000256" key="8">
    <source>
        <dbReference type="ARBA" id="ARBA00023303"/>
    </source>
</evidence>
<dbReference type="EMBL" id="JAIFTL010000008">
    <property type="protein sequence ID" value="KAG9327158.1"/>
    <property type="molecule type" value="Genomic_DNA"/>
</dbReference>
<dbReference type="PANTHER" id="PTHR30266:SF2">
    <property type="entry name" value="LARGE-CONDUCTANCE MECHANOSENSITIVE CHANNEL"/>
    <property type="match status" value="1"/>
</dbReference>